<evidence type="ECO:0008006" key="2">
    <source>
        <dbReference type="Google" id="ProtNLM"/>
    </source>
</evidence>
<dbReference type="AlphaFoldDB" id="A0A0F9PL22"/>
<dbReference type="InterPro" id="IPR023214">
    <property type="entry name" value="HAD_sf"/>
</dbReference>
<dbReference type="EMBL" id="LAZR01002375">
    <property type="protein sequence ID" value="KKN30854.1"/>
    <property type="molecule type" value="Genomic_DNA"/>
</dbReference>
<proteinExistence type="predicted"/>
<name>A0A0F9PL22_9ZZZZ</name>
<dbReference type="PANTHER" id="PTHR21485:SF3">
    <property type="entry name" value="N-ACYLNEURAMINATE CYTIDYLYLTRANSFERASE"/>
    <property type="match status" value="1"/>
</dbReference>
<protein>
    <recommendedName>
        <fullName evidence="2">3-deoxy-D-manno-octulosonate 8-phosphate phosphatase</fullName>
    </recommendedName>
</protein>
<dbReference type="Pfam" id="PF08282">
    <property type="entry name" value="Hydrolase_3"/>
    <property type="match status" value="1"/>
</dbReference>
<dbReference type="GO" id="GO:0008781">
    <property type="term" value="F:N-acylneuraminate cytidylyltransferase activity"/>
    <property type="evidence" value="ECO:0007669"/>
    <property type="project" value="TreeGrafter"/>
</dbReference>
<dbReference type="InterPro" id="IPR036412">
    <property type="entry name" value="HAD-like_sf"/>
</dbReference>
<gene>
    <name evidence="1" type="ORF">LCGC14_0829790</name>
</gene>
<reference evidence="1" key="1">
    <citation type="journal article" date="2015" name="Nature">
        <title>Complex archaea that bridge the gap between prokaryotes and eukaryotes.</title>
        <authorList>
            <person name="Spang A."/>
            <person name="Saw J.H."/>
            <person name="Jorgensen S.L."/>
            <person name="Zaremba-Niedzwiedzka K."/>
            <person name="Martijn J."/>
            <person name="Lind A.E."/>
            <person name="van Eijk R."/>
            <person name="Schleper C."/>
            <person name="Guy L."/>
            <person name="Ettema T.J."/>
        </authorList>
    </citation>
    <scope>NUCLEOTIDE SEQUENCE</scope>
</reference>
<comment type="caution">
    <text evidence="1">The sequence shown here is derived from an EMBL/GenBank/DDBJ whole genome shotgun (WGS) entry which is preliminary data.</text>
</comment>
<evidence type="ECO:0000313" key="1">
    <source>
        <dbReference type="EMBL" id="KKN30854.1"/>
    </source>
</evidence>
<dbReference type="InterPro" id="IPR050793">
    <property type="entry name" value="CMP-NeuNAc_synthase"/>
</dbReference>
<dbReference type="Gene3D" id="3.40.50.1000">
    <property type="entry name" value="HAD superfamily/HAD-like"/>
    <property type="match status" value="1"/>
</dbReference>
<sequence>MTINYNNIKISIFDLDGTLTDGIYQVNSEGITTKSFYTRDFSALEQLLKNNIKIIIISQSNDLCVWQRINNIRTKTRSDIWKDAFDKRRIILFQGIDNKRSHIEQLVLPLFGCYGKTFSWHQVAYMGDAENDIECMKKAHYTGCPSDAIEEVKENSNYVSNYSGGKGCVYDFVMHILRERDKNGNSKS</sequence>
<dbReference type="PANTHER" id="PTHR21485">
    <property type="entry name" value="HAD SUPERFAMILY MEMBERS CMAS AND KDSC"/>
    <property type="match status" value="1"/>
</dbReference>
<organism evidence="1">
    <name type="scientific">marine sediment metagenome</name>
    <dbReference type="NCBI Taxonomy" id="412755"/>
    <lineage>
        <taxon>unclassified sequences</taxon>
        <taxon>metagenomes</taxon>
        <taxon>ecological metagenomes</taxon>
    </lineage>
</organism>
<dbReference type="SUPFAM" id="SSF56784">
    <property type="entry name" value="HAD-like"/>
    <property type="match status" value="1"/>
</dbReference>
<accession>A0A0F9PL22</accession>